<proteinExistence type="predicted"/>
<reference evidence="2" key="1">
    <citation type="journal article" date="2015" name="Genome">
        <title>Whole Genome Sequence of the Non-Microcystin-Producing Microcystis aeruginosa Strain NIES-44.</title>
        <authorList>
            <person name="Okano K."/>
            <person name="Miyata N."/>
            <person name="Ozaki Y."/>
        </authorList>
    </citation>
    <scope>NUCLEOTIDE SEQUENCE [LARGE SCALE GENOMIC DNA]</scope>
    <source>
        <strain evidence="2">NIES-44</strain>
    </source>
</reference>
<comment type="caution">
    <text evidence="1">The sequence shown here is derived from an EMBL/GenBank/DDBJ whole genome shotgun (WGS) entry which is preliminary data.</text>
</comment>
<evidence type="ECO:0000313" key="1">
    <source>
        <dbReference type="EMBL" id="GAL91441.1"/>
    </source>
</evidence>
<accession>A0A0A1VQB3</accession>
<dbReference type="AlphaFoldDB" id="A0A0A1VQB3"/>
<dbReference type="PANTHER" id="PTHR34123">
    <property type="entry name" value="OS04G0578200 PROTEIN"/>
    <property type="match status" value="1"/>
</dbReference>
<dbReference type="InterPro" id="IPR018790">
    <property type="entry name" value="DUF2358"/>
</dbReference>
<evidence type="ECO:0000313" key="2">
    <source>
        <dbReference type="Proteomes" id="UP000030321"/>
    </source>
</evidence>
<dbReference type="InterPro" id="IPR032710">
    <property type="entry name" value="NTF2-like_dom_sf"/>
</dbReference>
<sequence>MDIIAILQQDYQRFPLDQTYDIYADNVYFKDPLNQFRGIKRYREMIGFMSQWFQAIKMDVHAIEQQGNIINTRWTLHWTTPLPWQPRIAISGRSELTLDDNNLIISHIDYWDCSRWDVLRQHLPFPRF</sequence>
<name>A0A0A1VQB3_MICAE</name>
<dbReference type="Proteomes" id="UP000030321">
    <property type="component" value="Unassembled WGS sequence"/>
</dbReference>
<dbReference type="Gene3D" id="3.10.450.50">
    <property type="match status" value="1"/>
</dbReference>
<dbReference type="SUPFAM" id="SSF54427">
    <property type="entry name" value="NTF2-like"/>
    <property type="match status" value="1"/>
</dbReference>
<organism evidence="1 2">
    <name type="scientific">Microcystis aeruginosa NIES-44</name>
    <dbReference type="NCBI Taxonomy" id="449439"/>
    <lineage>
        <taxon>Bacteria</taxon>
        <taxon>Bacillati</taxon>
        <taxon>Cyanobacteriota</taxon>
        <taxon>Cyanophyceae</taxon>
        <taxon>Oscillatoriophycideae</taxon>
        <taxon>Chroococcales</taxon>
        <taxon>Microcystaceae</taxon>
        <taxon>Microcystis</taxon>
    </lineage>
</organism>
<gene>
    <name evidence="1" type="ORF">N44_01449</name>
</gene>
<protein>
    <recommendedName>
        <fullName evidence="3">DUF2358 domain-containing protein</fullName>
    </recommendedName>
</protein>
<dbReference type="Pfam" id="PF10184">
    <property type="entry name" value="DUF2358"/>
    <property type="match status" value="1"/>
</dbReference>
<dbReference type="RefSeq" id="WP_045356467.1">
    <property type="nucleotide sequence ID" value="NZ_BBPA01000003.1"/>
</dbReference>
<dbReference type="EMBL" id="BBPA01000003">
    <property type="protein sequence ID" value="GAL91441.1"/>
    <property type="molecule type" value="Genomic_DNA"/>
</dbReference>
<evidence type="ECO:0008006" key="3">
    <source>
        <dbReference type="Google" id="ProtNLM"/>
    </source>
</evidence>
<dbReference type="PANTHER" id="PTHR34123:SF1">
    <property type="entry name" value="OS04G0578200 PROTEIN"/>
    <property type="match status" value="1"/>
</dbReference>